<evidence type="ECO:0000313" key="1">
    <source>
        <dbReference type="EMBL" id="NKQ57647.1"/>
    </source>
</evidence>
<comment type="caution">
    <text evidence="1">The sequence shown here is derived from an EMBL/GenBank/DDBJ whole genome shotgun (WGS) entry which is preliminary data.</text>
</comment>
<reference evidence="1 2" key="1">
    <citation type="submission" date="2020-04" db="EMBL/GenBank/DDBJ databases">
        <title>Novel species.</title>
        <authorList>
            <person name="Teo W.F.A."/>
            <person name="Lipun K."/>
            <person name="Srisuk N."/>
            <person name="Duangmal K."/>
        </authorList>
    </citation>
    <scope>NUCLEOTIDE SEQUENCE [LARGE SCALE GENOMIC DNA]</scope>
    <source>
        <strain evidence="1 2">K13G38</strain>
    </source>
</reference>
<keyword evidence="2" id="KW-1185">Reference proteome</keyword>
<gene>
    <name evidence="1" type="ORF">HFP15_32775</name>
</gene>
<name>A0ABX1JCY5_9PSEU</name>
<organism evidence="1 2">
    <name type="scientific">Amycolatopsis acididurans</name>
    <dbReference type="NCBI Taxonomy" id="2724524"/>
    <lineage>
        <taxon>Bacteria</taxon>
        <taxon>Bacillati</taxon>
        <taxon>Actinomycetota</taxon>
        <taxon>Actinomycetes</taxon>
        <taxon>Pseudonocardiales</taxon>
        <taxon>Pseudonocardiaceae</taxon>
        <taxon>Amycolatopsis</taxon>
    </lineage>
</organism>
<evidence type="ECO:0000313" key="2">
    <source>
        <dbReference type="Proteomes" id="UP000715441"/>
    </source>
</evidence>
<sequence>MSDRSLAGQLGNLPDGIEALPEEHQQDLADAVREARRRQGAALAKAGNDALRYVPALLRPAVRKAVGL</sequence>
<protein>
    <submittedName>
        <fullName evidence="1">Uncharacterized protein</fullName>
    </submittedName>
</protein>
<proteinExistence type="predicted"/>
<accession>A0ABX1JCY5</accession>
<dbReference type="EMBL" id="JAAXLS010000039">
    <property type="protein sequence ID" value="NKQ57647.1"/>
    <property type="molecule type" value="Genomic_DNA"/>
</dbReference>
<dbReference type="RefSeq" id="WP_168520720.1">
    <property type="nucleotide sequence ID" value="NZ_JAAXLS010000039.1"/>
</dbReference>
<dbReference type="Proteomes" id="UP000715441">
    <property type="component" value="Unassembled WGS sequence"/>
</dbReference>